<sequence length="190" mass="20638">MDNSAHKPHGNEVVLLLNTVGLLGISVALTIAFYYQFAKFELPCPLCLLQRVGLIIAGCGFLFNICLNIKIRHYGMVIAGGVVTGLIAARQVFLHILPGDTGYGSTFIGLHFYTWALIASILIIIAVAIILIISDWHFSAITLPVFTMWNKAVSLFFIVLLGANLAATVLECGSGQCADNPVRYLLLEML</sequence>
<keyword evidence="7" id="KW-1185">Reference proteome</keyword>
<dbReference type="GO" id="GO:0016020">
    <property type="term" value="C:membrane"/>
    <property type="evidence" value="ECO:0007669"/>
    <property type="project" value="UniProtKB-SubCell"/>
</dbReference>
<accession>A0A443I9Q3</accession>
<evidence type="ECO:0000256" key="2">
    <source>
        <dbReference type="ARBA" id="ARBA00022692"/>
    </source>
</evidence>
<feature type="transmembrane region" description="Helical" evidence="5">
    <location>
        <begin position="153"/>
        <end position="170"/>
    </location>
</feature>
<dbReference type="Proteomes" id="UP000288794">
    <property type="component" value="Unassembled WGS sequence"/>
</dbReference>
<feature type="transmembrane region" description="Helical" evidence="5">
    <location>
        <begin position="113"/>
        <end position="133"/>
    </location>
</feature>
<dbReference type="Pfam" id="PF02600">
    <property type="entry name" value="DsbB"/>
    <property type="match status" value="1"/>
</dbReference>
<dbReference type="InterPro" id="IPR003752">
    <property type="entry name" value="DiS_bond_form_DsbB/BdbC"/>
</dbReference>
<evidence type="ECO:0000313" key="6">
    <source>
        <dbReference type="EMBL" id="RWR00854.1"/>
    </source>
</evidence>
<reference evidence="6 7" key="1">
    <citation type="submission" date="2014-04" db="EMBL/GenBank/DDBJ databases">
        <title>Draft genome sequence of Pantoea beijingensis strain LMG 27579, an emerging pathogen to Pleurotus eryngii with potential industrial application.</title>
        <authorList>
            <person name="Xu F."/>
            <person name="Liu Y."/>
            <person name="Wang S."/>
            <person name="Yin Y."/>
            <person name="Ma Y."/>
            <person name="Zhao S."/>
            <person name="Rong C."/>
        </authorList>
    </citation>
    <scope>NUCLEOTIDE SEQUENCE [LARGE SCALE GENOMIC DNA]</scope>
    <source>
        <strain evidence="6 7">LMG 27579</strain>
    </source>
</reference>
<keyword evidence="2 5" id="KW-0812">Transmembrane</keyword>
<feature type="transmembrane region" description="Helical" evidence="5">
    <location>
        <begin position="48"/>
        <end position="67"/>
    </location>
</feature>
<evidence type="ECO:0000256" key="5">
    <source>
        <dbReference type="SAM" id="Phobius"/>
    </source>
</evidence>
<evidence type="ECO:0000256" key="1">
    <source>
        <dbReference type="ARBA" id="ARBA00004141"/>
    </source>
</evidence>
<dbReference type="SUPFAM" id="SSF158442">
    <property type="entry name" value="DsbB-like"/>
    <property type="match status" value="1"/>
</dbReference>
<comment type="caution">
    <text evidence="6">The sequence shown here is derived from an EMBL/GenBank/DDBJ whole genome shotgun (WGS) entry which is preliminary data.</text>
</comment>
<dbReference type="GO" id="GO:0015035">
    <property type="term" value="F:protein-disulfide reductase activity"/>
    <property type="evidence" value="ECO:0007669"/>
    <property type="project" value="InterPro"/>
</dbReference>
<evidence type="ECO:0000256" key="4">
    <source>
        <dbReference type="ARBA" id="ARBA00023136"/>
    </source>
</evidence>
<dbReference type="EMBL" id="JMEE01000045">
    <property type="protein sequence ID" value="RWR00854.1"/>
    <property type="molecule type" value="Genomic_DNA"/>
</dbReference>
<keyword evidence="3 5" id="KW-1133">Transmembrane helix</keyword>
<protein>
    <submittedName>
        <fullName evidence="6">Disulfide bond formation protein</fullName>
    </submittedName>
</protein>
<proteinExistence type="predicted"/>
<dbReference type="InterPro" id="IPR023380">
    <property type="entry name" value="DsbB-like_sf"/>
</dbReference>
<gene>
    <name evidence="6" type="ORF">ED28_17020</name>
</gene>
<keyword evidence="4 5" id="KW-0472">Membrane</keyword>
<dbReference type="AlphaFoldDB" id="A0A443I9Q3"/>
<dbReference type="Gene3D" id="1.20.1550.10">
    <property type="entry name" value="DsbB-like"/>
    <property type="match status" value="1"/>
</dbReference>
<feature type="transmembrane region" description="Helical" evidence="5">
    <location>
        <begin position="74"/>
        <end position="93"/>
    </location>
</feature>
<feature type="transmembrane region" description="Helical" evidence="5">
    <location>
        <begin position="12"/>
        <end position="36"/>
    </location>
</feature>
<evidence type="ECO:0000256" key="3">
    <source>
        <dbReference type="ARBA" id="ARBA00022989"/>
    </source>
</evidence>
<name>A0A443I9Q3_9GAMM</name>
<comment type="subcellular location">
    <subcellularLocation>
        <location evidence="1">Membrane</location>
        <topology evidence="1">Multi-pass membrane protein</topology>
    </subcellularLocation>
</comment>
<evidence type="ECO:0000313" key="7">
    <source>
        <dbReference type="Proteomes" id="UP000288794"/>
    </source>
</evidence>
<organism evidence="6 7">
    <name type="scientific">[Pantoea] beijingensis</name>
    <dbReference type="NCBI Taxonomy" id="1324864"/>
    <lineage>
        <taxon>Bacteria</taxon>
        <taxon>Pseudomonadati</taxon>
        <taxon>Pseudomonadota</taxon>
        <taxon>Gammaproteobacteria</taxon>
        <taxon>Enterobacterales</taxon>
        <taxon>Erwiniaceae</taxon>
        <taxon>Erwinia</taxon>
    </lineage>
</organism>
<dbReference type="RefSeq" id="WP_128179217.1">
    <property type="nucleotide sequence ID" value="NZ_CP071409.1"/>
</dbReference>
<dbReference type="GO" id="GO:0006457">
    <property type="term" value="P:protein folding"/>
    <property type="evidence" value="ECO:0007669"/>
    <property type="project" value="InterPro"/>
</dbReference>